<evidence type="ECO:0000313" key="5">
    <source>
        <dbReference type="EMBL" id="KEC67023.1"/>
    </source>
</evidence>
<comment type="subcellular location">
    <subcellularLocation>
        <location evidence="1">Periplasm</location>
    </subcellularLocation>
</comment>
<dbReference type="EMBL" id="AHPD01000002">
    <property type="protein sequence ID" value="KEC67023.1"/>
    <property type="molecule type" value="Genomic_DNA"/>
</dbReference>
<protein>
    <recommendedName>
        <fullName evidence="4">Solute-binding protein family 5 domain-containing protein</fullName>
    </recommendedName>
</protein>
<dbReference type="Pfam" id="PF00496">
    <property type="entry name" value="SBP_bac_5"/>
    <property type="match status" value="1"/>
</dbReference>
<comment type="similarity">
    <text evidence="2">Belongs to the bacterial solute-binding protein 5 family.</text>
</comment>
<dbReference type="Proteomes" id="UP000027143">
    <property type="component" value="Unassembled WGS sequence"/>
</dbReference>
<evidence type="ECO:0000313" key="6">
    <source>
        <dbReference type="Proteomes" id="UP000027143"/>
    </source>
</evidence>
<gene>
    <name evidence="5" type="ORF">O7U_00297</name>
</gene>
<keyword evidence="3" id="KW-0732">Signal</keyword>
<dbReference type="InterPro" id="IPR000914">
    <property type="entry name" value="SBP_5_dom"/>
</dbReference>
<reference evidence="5 6" key="1">
    <citation type="submission" date="2012-04" db="EMBL/GenBank/DDBJ databases">
        <title>The Genome Sequence of Bartonella quintana JK 68.</title>
        <authorList>
            <consortium name="The Broad Institute Genome Sequencing Platform"/>
            <consortium name="The Broad Institute Genome Sequencing Center for Infectious Disease"/>
            <person name="Feldgarden M."/>
            <person name="Kirby J."/>
            <person name="Kosoy M."/>
            <person name="Birtles R."/>
            <person name="Probert W.S."/>
            <person name="Chiaraviglio L."/>
            <person name="Walker B."/>
            <person name="Young S.K."/>
            <person name="Zeng Q."/>
            <person name="Gargeya S."/>
            <person name="Fitzgerald M."/>
            <person name="Haas B."/>
            <person name="Abouelleil A."/>
            <person name="Alvarado L."/>
            <person name="Arachchi H.M."/>
            <person name="Berlin A.M."/>
            <person name="Chapman S.B."/>
            <person name="Goldberg J."/>
            <person name="Griggs A."/>
            <person name="Gujja S."/>
            <person name="Hansen M."/>
            <person name="Howarth C."/>
            <person name="Imamovic A."/>
            <person name="Larimer J."/>
            <person name="McCowen C."/>
            <person name="Montmayeur A."/>
            <person name="Murphy C."/>
            <person name="Neiman D."/>
            <person name="Pearson M."/>
            <person name="Priest M."/>
            <person name="Roberts A."/>
            <person name="Saif S."/>
            <person name="Shea T."/>
            <person name="Sisk P."/>
            <person name="Sykes S."/>
            <person name="Wortman J."/>
            <person name="Nusbaum C."/>
            <person name="Birren B."/>
        </authorList>
    </citation>
    <scope>NUCLEOTIDE SEQUENCE [LARGE SCALE GENOMIC DNA]</scope>
    <source>
        <strain evidence="5 6">JK 68</strain>
    </source>
</reference>
<sequence length="151" mass="17741">MELQNYRIFDYFPYASPNANRKGKVTYGVVGTFDGLNAFIIRSFWTIVRGLFADKQFSGLVYETVMVRSRYEDFTLYSFLAEKVELNNERTEITFFLNPKVCFSDGKPITVEDFLFTINLLKDKGRSPFDRYTKRIESVEEIGNYSIKYTF</sequence>
<name>A0ABR4SR98_BARQI</name>
<organism evidence="5 6">
    <name type="scientific">Bartonella quintana JK 68</name>
    <dbReference type="NCBI Taxonomy" id="1134503"/>
    <lineage>
        <taxon>Bacteria</taxon>
        <taxon>Pseudomonadati</taxon>
        <taxon>Pseudomonadota</taxon>
        <taxon>Alphaproteobacteria</taxon>
        <taxon>Hyphomicrobiales</taxon>
        <taxon>Bartonellaceae</taxon>
        <taxon>Bartonella</taxon>
    </lineage>
</organism>
<keyword evidence="6" id="KW-1185">Reference proteome</keyword>
<dbReference type="RefSeq" id="WP_244392763.1">
    <property type="nucleotide sequence ID" value="NZ_KL446932.1"/>
</dbReference>
<evidence type="ECO:0000256" key="2">
    <source>
        <dbReference type="ARBA" id="ARBA00005695"/>
    </source>
</evidence>
<evidence type="ECO:0000256" key="3">
    <source>
        <dbReference type="ARBA" id="ARBA00022729"/>
    </source>
</evidence>
<dbReference type="InterPro" id="IPR039424">
    <property type="entry name" value="SBP_5"/>
</dbReference>
<evidence type="ECO:0000259" key="4">
    <source>
        <dbReference type="Pfam" id="PF00496"/>
    </source>
</evidence>
<dbReference type="PANTHER" id="PTHR30290">
    <property type="entry name" value="PERIPLASMIC BINDING COMPONENT OF ABC TRANSPORTER"/>
    <property type="match status" value="1"/>
</dbReference>
<proteinExistence type="inferred from homology"/>
<accession>A0ABR4SR98</accession>
<dbReference type="PANTHER" id="PTHR30290:SF64">
    <property type="entry name" value="ABC TRANSPORTER PERIPLASMIC BINDING PROTEIN"/>
    <property type="match status" value="1"/>
</dbReference>
<comment type="caution">
    <text evidence="5">The sequence shown here is derived from an EMBL/GenBank/DDBJ whole genome shotgun (WGS) entry which is preliminary data.</text>
</comment>
<dbReference type="SUPFAM" id="SSF53850">
    <property type="entry name" value="Periplasmic binding protein-like II"/>
    <property type="match status" value="1"/>
</dbReference>
<dbReference type="Gene3D" id="3.40.190.10">
    <property type="entry name" value="Periplasmic binding protein-like II"/>
    <property type="match status" value="1"/>
</dbReference>
<feature type="domain" description="Solute-binding protein family 5" evidence="4">
    <location>
        <begin position="77"/>
        <end position="151"/>
    </location>
</feature>
<evidence type="ECO:0000256" key="1">
    <source>
        <dbReference type="ARBA" id="ARBA00004418"/>
    </source>
</evidence>